<sequence length="848" mass="96618">MATPIRFQNQNQLFTPKPQRISASLISANRVLRRYAIPIRLRSLSDCTPTLWIILYEAIFDIRIPEIKRQANNLADHVYNLKMILQRLEKEVLEAELPHLKPQLICNGDEDSILDLLEIFVEIVKLIDSQLLNSIEKEESTSQESFLGATSTESDLSFTSNLSSTQIRQILKKYIDELTENNSNDSILGSKFKSLIDSSDVTSDSSLLSFGNDLVSSTPITRSSQPNDRRLSSFLLDSADINTQSLFDSNDGLLTSLNTTDTAPVLKEPTEISSTSKWSHESFANGKSTVVTNQDNNTSPMNSQSTDSYILEEIEQLIERAKNGERISETSKLETILDYLRQEGIDIPSSELSSDLSLSQLDKVSISSASRKSSTSESKNSYKRDEPSYRTQSKASRNGSNYGLKVNESRKSFDDAVNQSTYQPKTAGVRLGSDEGYGTKSRSFSRGRGSYHSDTEVDDKYNASGDYSRPAAPETDHSYSEFSQFKRNSSSNFETDHSTSYRDEKFRILKPKSCISSIDGKNLDSSSDKSQKSLESEYLKDWADTLQQHRKGRKEGERRIPLRKPGERLKVQDDMEEYLAKHETDTVEPPATKPKKKPSNREIPIPPQLLVTPDDSAYVKELKVRRQEGWRKMKSQEPQESDDLYDTLSMNKAYFQKFTHHGGSESKNLNTSKYAELLKHTKKKIEQERRVAILKLSQMTKLYAKQSIRERKSQMARLHKEKDNLDQQALSIEARIQSEESKTLNNLFLTTLKLQKSAIEEGRREQQIDIKQREMLRKDNQKALEDLLKNQLLSAENEAREEQVDSGIRSRMLLESLRELQKDQFLHAFQKLESIKKQTSSNPSEFAE</sequence>
<dbReference type="InterPro" id="IPR026619">
    <property type="entry name" value="CEP95"/>
</dbReference>
<dbReference type="PANTHER" id="PTHR22545">
    <property type="entry name" value="CENTROSOMAL PROTEIN OF 95 KDA"/>
    <property type="match status" value="1"/>
</dbReference>
<name>A0ABR2WWQ9_9FUNG</name>
<feature type="compositionally biased region" description="Polar residues" evidence="2">
    <location>
        <begin position="480"/>
        <end position="493"/>
    </location>
</feature>
<evidence type="ECO:0000256" key="2">
    <source>
        <dbReference type="SAM" id="MobiDB-lite"/>
    </source>
</evidence>
<protein>
    <submittedName>
        <fullName evidence="4">Centrosomal protein of 95 kDa, variant 3</fullName>
    </submittedName>
</protein>
<dbReference type="EMBL" id="JASJQH010000205">
    <property type="protein sequence ID" value="KAK9765958.1"/>
    <property type="molecule type" value="Genomic_DNA"/>
</dbReference>
<feature type="coiled-coil region" evidence="1">
    <location>
        <begin position="778"/>
        <end position="805"/>
    </location>
</feature>
<evidence type="ECO:0000313" key="5">
    <source>
        <dbReference type="Proteomes" id="UP001479436"/>
    </source>
</evidence>
<feature type="compositionally biased region" description="Basic and acidic residues" evidence="2">
    <location>
        <begin position="451"/>
        <end position="461"/>
    </location>
</feature>
<accession>A0ABR2WWQ9</accession>
<feature type="compositionally biased region" description="Basic and acidic residues" evidence="2">
    <location>
        <begin position="554"/>
        <end position="568"/>
    </location>
</feature>
<keyword evidence="1" id="KW-0175">Coiled coil</keyword>
<feature type="region of interest" description="Disordered" evidence="2">
    <location>
        <begin position="548"/>
        <end position="568"/>
    </location>
</feature>
<comment type="caution">
    <text evidence="4">The sequence shown here is derived from an EMBL/GenBank/DDBJ whole genome shotgun (WGS) entry which is preliminary data.</text>
</comment>
<proteinExistence type="predicted"/>
<dbReference type="Proteomes" id="UP001479436">
    <property type="component" value="Unassembled WGS sequence"/>
</dbReference>
<gene>
    <name evidence="4" type="primary">CEP95</name>
    <name evidence="4" type="ORF">K7432_005307</name>
</gene>
<feature type="region of interest" description="Disordered" evidence="2">
    <location>
        <begin position="581"/>
        <end position="608"/>
    </location>
</feature>
<dbReference type="PANTHER" id="PTHR22545:SF0">
    <property type="entry name" value="CENTROSOMAL PROTEIN OF 95 KDA"/>
    <property type="match status" value="1"/>
</dbReference>
<keyword evidence="5" id="KW-1185">Reference proteome</keyword>
<organism evidence="4 5">
    <name type="scientific">Basidiobolus ranarum</name>
    <dbReference type="NCBI Taxonomy" id="34480"/>
    <lineage>
        <taxon>Eukaryota</taxon>
        <taxon>Fungi</taxon>
        <taxon>Fungi incertae sedis</taxon>
        <taxon>Zoopagomycota</taxon>
        <taxon>Entomophthoromycotina</taxon>
        <taxon>Basidiobolomycetes</taxon>
        <taxon>Basidiobolales</taxon>
        <taxon>Basidiobolaceae</taxon>
        <taxon>Basidiobolus</taxon>
    </lineage>
</organism>
<dbReference type="Pfam" id="PF19016">
    <property type="entry name" value="DUF5745"/>
    <property type="match status" value="1"/>
</dbReference>
<evidence type="ECO:0000256" key="1">
    <source>
        <dbReference type="SAM" id="Coils"/>
    </source>
</evidence>
<feature type="region of interest" description="Disordered" evidence="2">
    <location>
        <begin position="364"/>
        <end position="499"/>
    </location>
</feature>
<feature type="compositionally biased region" description="Polar residues" evidence="2">
    <location>
        <begin position="389"/>
        <end position="401"/>
    </location>
</feature>
<feature type="compositionally biased region" description="Low complexity" evidence="2">
    <location>
        <begin position="364"/>
        <end position="379"/>
    </location>
</feature>
<dbReference type="InterPro" id="IPR044039">
    <property type="entry name" value="DUF5745"/>
</dbReference>
<feature type="domain" description="DUF5745" evidence="3">
    <location>
        <begin position="64"/>
        <end position="123"/>
    </location>
</feature>
<evidence type="ECO:0000313" key="4">
    <source>
        <dbReference type="EMBL" id="KAK9765958.1"/>
    </source>
</evidence>
<feature type="coiled-coil region" evidence="1">
    <location>
        <begin position="708"/>
        <end position="742"/>
    </location>
</feature>
<reference evidence="4 5" key="1">
    <citation type="submission" date="2023-04" db="EMBL/GenBank/DDBJ databases">
        <title>Genome of Basidiobolus ranarum AG-B5.</title>
        <authorList>
            <person name="Stajich J.E."/>
            <person name="Carter-House D."/>
            <person name="Gryganskyi A."/>
        </authorList>
    </citation>
    <scope>NUCLEOTIDE SEQUENCE [LARGE SCALE GENOMIC DNA]</scope>
    <source>
        <strain evidence="4 5">AG-B5</strain>
    </source>
</reference>
<evidence type="ECO:0000259" key="3">
    <source>
        <dbReference type="Pfam" id="PF19016"/>
    </source>
</evidence>